<dbReference type="Proteomes" id="UP000799538">
    <property type="component" value="Unassembled WGS sequence"/>
</dbReference>
<dbReference type="AlphaFoldDB" id="A0A6A6GCU2"/>
<organism evidence="1 2">
    <name type="scientific">Elsinoe ampelina</name>
    <dbReference type="NCBI Taxonomy" id="302913"/>
    <lineage>
        <taxon>Eukaryota</taxon>
        <taxon>Fungi</taxon>
        <taxon>Dikarya</taxon>
        <taxon>Ascomycota</taxon>
        <taxon>Pezizomycotina</taxon>
        <taxon>Dothideomycetes</taxon>
        <taxon>Dothideomycetidae</taxon>
        <taxon>Myriangiales</taxon>
        <taxon>Elsinoaceae</taxon>
        <taxon>Elsinoe</taxon>
    </lineage>
</organism>
<proteinExistence type="predicted"/>
<evidence type="ECO:0000313" key="2">
    <source>
        <dbReference type="Proteomes" id="UP000799538"/>
    </source>
</evidence>
<sequence length="194" mass="21073">MCQACPFRRRFSDDQPTSPSIPEPIPSRCSARIATTPSCLLSAEQDSHTPASLSRTQEPYYSSDQKGWSAISIAPIQPVSPSLHFPASSSPLHMATDTLSIKHVPISHLPTSPSPYHLQPSAHRTLPVPCHARTGNSLFTGSTRYAEPPSLSPRSHMIGSPQDLCLQTLMAPERGGRRRMATVVGLMRAIADRV</sequence>
<reference evidence="2" key="1">
    <citation type="journal article" date="2020" name="Stud. Mycol.">
        <title>101 Dothideomycetes genomes: A test case for predicting lifestyles and emergence of pathogens.</title>
        <authorList>
            <person name="Haridas S."/>
            <person name="Albert R."/>
            <person name="Binder M."/>
            <person name="Bloem J."/>
            <person name="LaButti K."/>
            <person name="Salamov A."/>
            <person name="Andreopoulos B."/>
            <person name="Baker S."/>
            <person name="Barry K."/>
            <person name="Bills G."/>
            <person name="Bluhm B."/>
            <person name="Cannon C."/>
            <person name="Castanera R."/>
            <person name="Culley D."/>
            <person name="Daum C."/>
            <person name="Ezra D."/>
            <person name="Gonzalez J."/>
            <person name="Henrissat B."/>
            <person name="Kuo A."/>
            <person name="Liang C."/>
            <person name="Lipzen A."/>
            <person name="Lutzoni F."/>
            <person name="Magnuson J."/>
            <person name="Mondo S."/>
            <person name="Nolan M."/>
            <person name="Ohm R."/>
            <person name="Pangilinan J."/>
            <person name="Park H.-J."/>
            <person name="Ramirez L."/>
            <person name="Alfaro M."/>
            <person name="Sun H."/>
            <person name="Tritt A."/>
            <person name="Yoshinaga Y."/>
            <person name="Zwiers L.-H."/>
            <person name="Turgeon B."/>
            <person name="Goodwin S."/>
            <person name="Spatafora J."/>
            <person name="Crous P."/>
            <person name="Grigoriev I."/>
        </authorList>
    </citation>
    <scope>NUCLEOTIDE SEQUENCE [LARGE SCALE GENOMIC DNA]</scope>
    <source>
        <strain evidence="2">CECT 20119</strain>
    </source>
</reference>
<dbReference type="EMBL" id="ML992506">
    <property type="protein sequence ID" value="KAF2223544.1"/>
    <property type="molecule type" value="Genomic_DNA"/>
</dbReference>
<accession>A0A6A6GCU2</accession>
<keyword evidence="2" id="KW-1185">Reference proteome</keyword>
<name>A0A6A6GCU2_9PEZI</name>
<evidence type="ECO:0000313" key="1">
    <source>
        <dbReference type="EMBL" id="KAF2223544.1"/>
    </source>
</evidence>
<gene>
    <name evidence="1" type="ORF">BDZ85DRAFT_110985</name>
</gene>
<protein>
    <submittedName>
        <fullName evidence="1">Uncharacterized protein</fullName>
    </submittedName>
</protein>